<name>A0ABQ8STI2_PERAM</name>
<protein>
    <submittedName>
        <fullName evidence="1">Uncharacterized protein</fullName>
    </submittedName>
</protein>
<dbReference type="Proteomes" id="UP001148838">
    <property type="component" value="Unassembled WGS sequence"/>
</dbReference>
<dbReference type="EMBL" id="JAJSOF020000021">
    <property type="protein sequence ID" value="KAJ4437500.1"/>
    <property type="molecule type" value="Genomic_DNA"/>
</dbReference>
<sequence length="215" mass="25393">MQTEKIVDFYLGQMFWRNIQDFDLSRMYKQKDSEINHFLKFSSDYVPKPQPSIRMLTDDVVAIKPKVRRVDDFCDFILLNYIMHDNGIVEVNFDSAMAPSFWSENVRATIKTDRRIERRKSYSEGEIKRKDSERKQSGLNSQCNGVYCWCGWFYCVCRLQSALENRKIERELGGKFKRYHIREGAEIDQLITERGEEELAGVCRWDGKTPSSVVR</sequence>
<evidence type="ECO:0000313" key="2">
    <source>
        <dbReference type="Proteomes" id="UP001148838"/>
    </source>
</evidence>
<comment type="caution">
    <text evidence="1">The sequence shown here is derived from an EMBL/GenBank/DDBJ whole genome shotgun (WGS) entry which is preliminary data.</text>
</comment>
<organism evidence="1 2">
    <name type="scientific">Periplaneta americana</name>
    <name type="common">American cockroach</name>
    <name type="synonym">Blatta americana</name>
    <dbReference type="NCBI Taxonomy" id="6978"/>
    <lineage>
        <taxon>Eukaryota</taxon>
        <taxon>Metazoa</taxon>
        <taxon>Ecdysozoa</taxon>
        <taxon>Arthropoda</taxon>
        <taxon>Hexapoda</taxon>
        <taxon>Insecta</taxon>
        <taxon>Pterygota</taxon>
        <taxon>Neoptera</taxon>
        <taxon>Polyneoptera</taxon>
        <taxon>Dictyoptera</taxon>
        <taxon>Blattodea</taxon>
        <taxon>Blattoidea</taxon>
        <taxon>Blattidae</taxon>
        <taxon>Blattinae</taxon>
        <taxon>Periplaneta</taxon>
    </lineage>
</organism>
<proteinExistence type="predicted"/>
<accession>A0ABQ8STI2</accession>
<reference evidence="1 2" key="1">
    <citation type="journal article" date="2022" name="Allergy">
        <title>Genome assembly and annotation of Periplaneta americana reveal a comprehensive cockroach allergen profile.</title>
        <authorList>
            <person name="Wang L."/>
            <person name="Xiong Q."/>
            <person name="Saelim N."/>
            <person name="Wang L."/>
            <person name="Nong W."/>
            <person name="Wan A.T."/>
            <person name="Shi M."/>
            <person name="Liu X."/>
            <person name="Cao Q."/>
            <person name="Hui J.H.L."/>
            <person name="Sookrung N."/>
            <person name="Leung T.F."/>
            <person name="Tungtrongchitr A."/>
            <person name="Tsui S.K.W."/>
        </authorList>
    </citation>
    <scope>NUCLEOTIDE SEQUENCE [LARGE SCALE GENOMIC DNA]</scope>
    <source>
        <strain evidence="1">PWHHKU_190912</strain>
    </source>
</reference>
<gene>
    <name evidence="1" type="ORF">ANN_17645</name>
</gene>
<evidence type="ECO:0000313" key="1">
    <source>
        <dbReference type="EMBL" id="KAJ4437500.1"/>
    </source>
</evidence>
<keyword evidence="2" id="KW-1185">Reference proteome</keyword>